<dbReference type="EMBL" id="HACG01030351">
    <property type="protein sequence ID" value="CEK77216.1"/>
    <property type="molecule type" value="Transcribed_RNA"/>
</dbReference>
<reference evidence="1" key="1">
    <citation type="submission" date="2014-12" db="EMBL/GenBank/DDBJ databases">
        <title>Insight into the proteome of Arion vulgaris.</title>
        <authorList>
            <person name="Aradska J."/>
            <person name="Bulat T."/>
            <person name="Smidak R."/>
            <person name="Sarate P."/>
            <person name="Gangsoo J."/>
            <person name="Sialana F."/>
            <person name="Bilban M."/>
            <person name="Lubec G."/>
        </authorList>
    </citation>
    <scope>NUCLEOTIDE SEQUENCE</scope>
    <source>
        <tissue evidence="1">Skin</tissue>
    </source>
</reference>
<accession>A0A0B7AB11</accession>
<gene>
    <name evidence="1" type="primary">ORF103517</name>
</gene>
<sequence>CFQHGDDHCEVECLSISDADTFQKFVVQLHQSEIKMSAASLYAEFHGTDQASWKKG</sequence>
<proteinExistence type="predicted"/>
<organism evidence="1">
    <name type="scientific">Arion vulgaris</name>
    <dbReference type="NCBI Taxonomy" id="1028688"/>
    <lineage>
        <taxon>Eukaryota</taxon>
        <taxon>Metazoa</taxon>
        <taxon>Spiralia</taxon>
        <taxon>Lophotrochozoa</taxon>
        <taxon>Mollusca</taxon>
        <taxon>Gastropoda</taxon>
        <taxon>Heterobranchia</taxon>
        <taxon>Euthyneura</taxon>
        <taxon>Panpulmonata</taxon>
        <taxon>Eupulmonata</taxon>
        <taxon>Stylommatophora</taxon>
        <taxon>Helicina</taxon>
        <taxon>Arionoidea</taxon>
        <taxon>Arionidae</taxon>
        <taxon>Arion</taxon>
    </lineage>
</organism>
<dbReference type="AlphaFoldDB" id="A0A0B7AB11"/>
<protein>
    <submittedName>
        <fullName evidence="1">Uncharacterized protein</fullName>
    </submittedName>
</protein>
<name>A0A0B7AB11_9EUPU</name>
<evidence type="ECO:0000313" key="1">
    <source>
        <dbReference type="EMBL" id="CEK77216.1"/>
    </source>
</evidence>
<feature type="non-terminal residue" evidence="1">
    <location>
        <position position="1"/>
    </location>
</feature>